<reference evidence="8 9" key="1">
    <citation type="submission" date="2024-09" db="EMBL/GenBank/DDBJ databases">
        <title>Chromosome-scale assembly of Riccia sorocarpa.</title>
        <authorList>
            <person name="Paukszto L."/>
        </authorList>
    </citation>
    <scope>NUCLEOTIDE SEQUENCE [LARGE SCALE GENOMIC DNA]</scope>
    <source>
        <strain evidence="8">LP-2024</strain>
        <tissue evidence="8">Aerial parts of the thallus</tissue>
    </source>
</reference>
<dbReference type="EMBL" id="JBJQOH010000003">
    <property type="protein sequence ID" value="KAL3692671.1"/>
    <property type="molecule type" value="Genomic_DNA"/>
</dbReference>
<dbReference type="GO" id="GO:0016020">
    <property type="term" value="C:membrane"/>
    <property type="evidence" value="ECO:0007669"/>
    <property type="project" value="UniProtKB-SubCell"/>
</dbReference>
<evidence type="ECO:0000313" key="9">
    <source>
        <dbReference type="Proteomes" id="UP001633002"/>
    </source>
</evidence>
<dbReference type="Pfam" id="PF04072">
    <property type="entry name" value="LCM"/>
    <property type="match status" value="1"/>
</dbReference>
<dbReference type="SUPFAM" id="SSF53335">
    <property type="entry name" value="S-adenosyl-L-methionine-dependent methyltransferases"/>
    <property type="match status" value="1"/>
</dbReference>
<evidence type="ECO:0000256" key="4">
    <source>
        <dbReference type="ARBA" id="ARBA00022679"/>
    </source>
</evidence>
<dbReference type="InterPro" id="IPR029063">
    <property type="entry name" value="SAM-dependent_MTases_sf"/>
</dbReference>
<evidence type="ECO:0000256" key="3">
    <source>
        <dbReference type="ARBA" id="ARBA00022603"/>
    </source>
</evidence>
<organism evidence="8 9">
    <name type="scientific">Riccia sorocarpa</name>
    <dbReference type="NCBI Taxonomy" id="122646"/>
    <lineage>
        <taxon>Eukaryota</taxon>
        <taxon>Viridiplantae</taxon>
        <taxon>Streptophyta</taxon>
        <taxon>Embryophyta</taxon>
        <taxon>Marchantiophyta</taxon>
        <taxon>Marchantiopsida</taxon>
        <taxon>Marchantiidae</taxon>
        <taxon>Marchantiales</taxon>
        <taxon>Ricciaceae</taxon>
        <taxon>Riccia</taxon>
    </lineage>
</organism>
<dbReference type="Proteomes" id="UP001633002">
    <property type="component" value="Unassembled WGS sequence"/>
</dbReference>
<keyword evidence="6" id="KW-0963">Cytoplasm</keyword>
<comment type="function">
    <text evidence="6">Involved in brassinosteroid (BR) signaling.</text>
</comment>
<name>A0ABD3HP10_9MARC</name>
<keyword evidence="9" id="KW-1185">Reference proteome</keyword>
<evidence type="ECO:0000313" key="8">
    <source>
        <dbReference type="EMBL" id="KAL3692671.1"/>
    </source>
</evidence>
<keyword evidence="5 6" id="KW-0949">S-adenosyl-L-methionine</keyword>
<keyword evidence="3 6" id="KW-0489">Methyltransferase</keyword>
<evidence type="ECO:0000256" key="5">
    <source>
        <dbReference type="ARBA" id="ARBA00022691"/>
    </source>
</evidence>
<dbReference type="PANTHER" id="PTHR13600:SF21">
    <property type="entry name" value="LEUCINE CARBOXYL METHYLTRANSFERASE 1"/>
    <property type="match status" value="1"/>
</dbReference>
<comment type="catalytic activity">
    <reaction evidence="1 6">
        <text>[phosphatase 2A protein]-C-terminal L-leucine + S-adenosyl-L-methionine = [phosphatase 2A protein]-C-terminal L-leucine methyl ester + S-adenosyl-L-homocysteine</text>
        <dbReference type="Rhea" id="RHEA:48544"/>
        <dbReference type="Rhea" id="RHEA-COMP:12134"/>
        <dbReference type="Rhea" id="RHEA-COMP:12135"/>
        <dbReference type="ChEBI" id="CHEBI:57856"/>
        <dbReference type="ChEBI" id="CHEBI:59789"/>
        <dbReference type="ChEBI" id="CHEBI:90516"/>
        <dbReference type="ChEBI" id="CHEBI:90517"/>
        <dbReference type="EC" id="2.1.1.233"/>
    </reaction>
</comment>
<evidence type="ECO:0000256" key="6">
    <source>
        <dbReference type="PIRNR" id="PIRNR016305"/>
    </source>
</evidence>
<dbReference type="InterPro" id="IPR007213">
    <property type="entry name" value="Ppm1/Ppm2/Tcmp"/>
</dbReference>
<evidence type="ECO:0000256" key="1">
    <source>
        <dbReference type="ARBA" id="ARBA00000724"/>
    </source>
</evidence>
<dbReference type="GO" id="GO:0009966">
    <property type="term" value="P:regulation of signal transduction"/>
    <property type="evidence" value="ECO:0007669"/>
    <property type="project" value="UniProtKB-ARBA"/>
</dbReference>
<keyword evidence="4 6" id="KW-0808">Transferase</keyword>
<comment type="subcellular location">
    <subcellularLocation>
        <location evidence="6">Cytoplasm</location>
    </subcellularLocation>
    <subcellularLocation>
        <location evidence="6">Membrane</location>
        <topology evidence="6">Peripheral membrane protein</topology>
    </subcellularLocation>
</comment>
<dbReference type="GO" id="GO:0032259">
    <property type="term" value="P:methylation"/>
    <property type="evidence" value="ECO:0007669"/>
    <property type="project" value="UniProtKB-KW"/>
</dbReference>
<dbReference type="PIRSF" id="PIRSF016305">
    <property type="entry name" value="LCM_mtfrase"/>
    <property type="match status" value="1"/>
</dbReference>
<evidence type="ECO:0000256" key="2">
    <source>
        <dbReference type="ARBA" id="ARBA00010703"/>
    </source>
</evidence>
<dbReference type="InterPro" id="IPR016651">
    <property type="entry name" value="LCMT1"/>
</dbReference>
<feature type="binding site" evidence="7">
    <location>
        <position position="55"/>
    </location>
    <ligand>
        <name>S-adenosyl-L-methionine</name>
        <dbReference type="ChEBI" id="CHEBI:59789"/>
    </ligand>
</feature>
<keyword evidence="6" id="KW-0472">Membrane</keyword>
<gene>
    <name evidence="8" type="ORF">R1sor_006322</name>
</gene>
<dbReference type="EC" id="2.1.1.233" evidence="6"/>
<dbReference type="GO" id="GO:0005737">
    <property type="term" value="C:cytoplasm"/>
    <property type="evidence" value="ECO:0007669"/>
    <property type="project" value="UniProtKB-SubCell"/>
</dbReference>
<dbReference type="AlphaFoldDB" id="A0ABD3HP10"/>
<feature type="binding site" evidence="7">
    <location>
        <begin position="155"/>
        <end position="156"/>
    </location>
    <ligand>
        <name>S-adenosyl-L-methionine</name>
        <dbReference type="ChEBI" id="CHEBI:59789"/>
    </ligand>
</feature>
<protein>
    <recommendedName>
        <fullName evidence="6">Leucine carboxyl methyltransferase 1 homolog</fullName>
        <ecNumber evidence="6">2.1.1.233</ecNumber>
    </recommendedName>
</protein>
<dbReference type="PANTHER" id="PTHR13600">
    <property type="entry name" value="LEUCINE CARBOXYL METHYLTRANSFERASE"/>
    <property type="match status" value="1"/>
</dbReference>
<dbReference type="FunFam" id="3.40.50.150:FF:000092">
    <property type="entry name" value="Leucine carboxyl methyltransferase 1"/>
    <property type="match status" value="1"/>
</dbReference>
<comment type="caution">
    <text evidence="8">The sequence shown here is derived from an EMBL/GenBank/DDBJ whole genome shotgun (WGS) entry which is preliminary data.</text>
</comment>
<comment type="similarity">
    <text evidence="2 6">Belongs to the methyltransferase superfamily. LCMT family.</text>
</comment>
<evidence type="ECO:0000256" key="7">
    <source>
        <dbReference type="PIRSR" id="PIRSR016305-1"/>
    </source>
</evidence>
<accession>A0ABD3HP10</accession>
<dbReference type="GO" id="GO:0018423">
    <property type="term" value="F:protein C-terminal leucine carboxyl O-methyltransferase activity"/>
    <property type="evidence" value="ECO:0007669"/>
    <property type="project" value="UniProtKB-EC"/>
</dbReference>
<feature type="binding site" evidence="7">
    <location>
        <position position="182"/>
    </location>
    <ligand>
        <name>S-adenosyl-L-methionine</name>
        <dbReference type="ChEBI" id="CHEBI:59789"/>
    </ligand>
</feature>
<dbReference type="Gene3D" id="3.40.50.150">
    <property type="entry name" value="Vaccinia Virus protein VP39"/>
    <property type="match status" value="1"/>
</dbReference>
<proteinExistence type="inferred from homology"/>
<feature type="binding site" evidence="7">
    <location>
        <position position="85"/>
    </location>
    <ligand>
        <name>S-adenosyl-L-methionine</name>
        <dbReference type="ChEBI" id="CHEBI:59789"/>
    </ligand>
</feature>
<sequence length="329" mass="37314">MAGSSEAAVQATNDDASASKLSCVNRGYIEDKFVRFFVRRPVRRSPIINRGYYARWAAMRTLLLQFLNLSSKADGNPRSQILSLGAGFDTLFFNLQEEGIAPDVFVEVDFVEVTKKKVAIIGSHEQLLSKLGPDAIISKDKGEILGEHYKLLAGDLRDLNGLDAIFKKAELDSSMPTLILAECVLIYMEPEASRNVVKWTAEKISTGIFVLYEQIHPDDAFGHQMMRNLKSRGCPLLGLEDTPTLEAKIKRFTDLGWQRAEAYDMDVIYNQCLDPNERRRTERLEIFDEFEEWHIMQINSFLQEHYCVAYGIKDSDGIYESFGFVPKSS</sequence>